<evidence type="ECO:0000313" key="7">
    <source>
        <dbReference type="EMBL" id="GEM10654.1"/>
    </source>
</evidence>
<feature type="compositionally biased region" description="Polar residues" evidence="5">
    <location>
        <begin position="146"/>
        <end position="162"/>
    </location>
</feature>
<evidence type="ECO:0000256" key="3">
    <source>
        <dbReference type="ARBA" id="ARBA00023163"/>
    </source>
</evidence>
<dbReference type="GO" id="GO:0005634">
    <property type="term" value="C:nucleus"/>
    <property type="evidence" value="ECO:0007669"/>
    <property type="project" value="UniProtKB-SubCell"/>
</dbReference>
<evidence type="ECO:0000256" key="2">
    <source>
        <dbReference type="ARBA" id="ARBA00023015"/>
    </source>
</evidence>
<dbReference type="InterPro" id="IPR046347">
    <property type="entry name" value="bZIP_sf"/>
</dbReference>
<gene>
    <name evidence="7" type="ORF">Rt10032_c11g4671</name>
</gene>
<feature type="domain" description="BZIP" evidence="6">
    <location>
        <begin position="339"/>
        <end position="402"/>
    </location>
</feature>
<evidence type="ECO:0000256" key="4">
    <source>
        <dbReference type="ARBA" id="ARBA00023242"/>
    </source>
</evidence>
<comment type="subcellular location">
    <subcellularLocation>
        <location evidence="1">Nucleus</location>
    </subcellularLocation>
</comment>
<organism evidence="7 8">
    <name type="scientific">Rhodotorula toruloides</name>
    <name type="common">Yeast</name>
    <name type="synonym">Rhodosporidium toruloides</name>
    <dbReference type="NCBI Taxonomy" id="5286"/>
    <lineage>
        <taxon>Eukaryota</taxon>
        <taxon>Fungi</taxon>
        <taxon>Dikarya</taxon>
        <taxon>Basidiomycota</taxon>
        <taxon>Pucciniomycotina</taxon>
        <taxon>Microbotryomycetes</taxon>
        <taxon>Sporidiobolales</taxon>
        <taxon>Sporidiobolaceae</taxon>
        <taxon>Rhodotorula</taxon>
    </lineage>
</organism>
<dbReference type="Gene3D" id="1.20.5.170">
    <property type="match status" value="1"/>
</dbReference>
<dbReference type="AlphaFoldDB" id="A0A511KMB2"/>
<evidence type="ECO:0000259" key="6">
    <source>
        <dbReference type="PROSITE" id="PS50217"/>
    </source>
</evidence>
<feature type="region of interest" description="Disordered" evidence="5">
    <location>
        <begin position="483"/>
        <end position="514"/>
    </location>
</feature>
<feature type="region of interest" description="Disordered" evidence="5">
    <location>
        <begin position="570"/>
        <end position="601"/>
    </location>
</feature>
<dbReference type="Proteomes" id="UP000321518">
    <property type="component" value="Unassembled WGS sequence"/>
</dbReference>
<dbReference type="SMART" id="SM00338">
    <property type="entry name" value="BRLZ"/>
    <property type="match status" value="1"/>
</dbReference>
<sequence>MPSFGFNLDTPSKFLGSGSPNPWSFGSGLTPSLFSSLNSRGFTPSITDARDEPNPFELTLSGPSSKRHSLASGMLGGAKDGEGEMDFGGSSLATTLMSGRKRAMSSPAIGTPGGTDAYFAMHQPSQLAPGAFADLSIKPSKRPRIDSTTSSGIESSDRIFSSNERDSDESPASSIVLSPPETKTMLPSIREDRTPISTPADIPVSMGLNVAGPSNIGIGPPTTASLLSQLEKQRSAMFASGTAYSQSNPLPIKPLDIAVKSEAVDNFVARPPVTRGQSKKGNAPVASGSTTAAVSEDGTPAHAPKRKGGRKKSAAAAAKTAAEKKEGQEIVGEDDDEDSVKRKQFLERNRIAACRSRQKKKEKTKQLEQFAAELCNRNHVLQQTALALRNEALALRQLMQAHNGCSCEHAQGYIARDSAGGGIATIDQLASHTLHLDYTAPPAMGTEDDCYSFLDRGEPPPGPNFQTDKGVYAAHVNAGPAIPVVAKPGPSPKHSLVRQSSTRSNGMSTRSSGVVGTVAPEATDDVLVAGVDVAALQASSYLGIAIPPTAEAAAQAGFVDNAALQRLRANSAPPTTPGWDGAAPDGDYFTPKTRPSRAVVA</sequence>
<dbReference type="CDD" id="cd14687">
    <property type="entry name" value="bZIP_ATF2"/>
    <property type="match status" value="1"/>
</dbReference>
<name>A0A511KMB2_RHOTO</name>
<keyword evidence="3" id="KW-0804">Transcription</keyword>
<reference evidence="7 8" key="1">
    <citation type="submission" date="2019-07" db="EMBL/GenBank/DDBJ databases">
        <title>Rhodotorula toruloides NBRC10032 genome sequencing.</title>
        <authorList>
            <person name="Shida Y."/>
            <person name="Takaku H."/>
            <person name="Ogasawara W."/>
            <person name="Mori K."/>
        </authorList>
    </citation>
    <scope>NUCLEOTIDE SEQUENCE [LARGE SCALE GENOMIC DNA]</scope>
    <source>
        <strain evidence="7 8">NBRC10032</strain>
    </source>
</reference>
<feature type="region of interest" description="Disordered" evidence="5">
    <location>
        <begin position="40"/>
        <end position="86"/>
    </location>
</feature>
<protein>
    <submittedName>
        <fullName evidence="7">Proteophosphoglycan ppg4</fullName>
    </submittedName>
</protein>
<evidence type="ECO:0000313" key="8">
    <source>
        <dbReference type="Proteomes" id="UP000321518"/>
    </source>
</evidence>
<feature type="compositionally biased region" description="Polar residues" evidence="5">
    <location>
        <begin position="497"/>
        <end position="514"/>
    </location>
</feature>
<dbReference type="OrthoDB" id="295274at2759"/>
<dbReference type="Pfam" id="PF00170">
    <property type="entry name" value="bZIP_1"/>
    <property type="match status" value="1"/>
</dbReference>
<dbReference type="PANTHER" id="PTHR19304">
    <property type="entry name" value="CYCLIC-AMP RESPONSE ELEMENT BINDING PROTEIN"/>
    <property type="match status" value="1"/>
</dbReference>
<evidence type="ECO:0000256" key="5">
    <source>
        <dbReference type="SAM" id="MobiDB-lite"/>
    </source>
</evidence>
<comment type="caution">
    <text evidence="7">The sequence shown here is derived from an EMBL/GenBank/DDBJ whole genome shotgun (WGS) entry which is preliminary data.</text>
</comment>
<evidence type="ECO:0000256" key="1">
    <source>
        <dbReference type="ARBA" id="ARBA00004123"/>
    </source>
</evidence>
<dbReference type="InterPro" id="IPR004827">
    <property type="entry name" value="bZIP"/>
</dbReference>
<dbReference type="SUPFAM" id="SSF57959">
    <property type="entry name" value="Leucine zipper domain"/>
    <property type="match status" value="1"/>
</dbReference>
<keyword evidence="4" id="KW-0539">Nucleus</keyword>
<feature type="region of interest" description="Disordered" evidence="5">
    <location>
        <begin position="139"/>
        <end position="203"/>
    </location>
</feature>
<proteinExistence type="predicted"/>
<accession>A0A511KMB2</accession>
<feature type="compositionally biased region" description="Basic residues" evidence="5">
    <location>
        <begin position="303"/>
        <end position="313"/>
    </location>
</feature>
<dbReference type="InterPro" id="IPR051027">
    <property type="entry name" value="bZIP_transcription_factors"/>
</dbReference>
<dbReference type="EMBL" id="BJWK01000011">
    <property type="protein sequence ID" value="GEM10654.1"/>
    <property type="molecule type" value="Genomic_DNA"/>
</dbReference>
<dbReference type="GO" id="GO:0003700">
    <property type="term" value="F:DNA-binding transcription factor activity"/>
    <property type="evidence" value="ECO:0007669"/>
    <property type="project" value="InterPro"/>
</dbReference>
<keyword evidence="2" id="KW-0805">Transcription regulation</keyword>
<feature type="region of interest" description="Disordered" evidence="5">
    <location>
        <begin position="269"/>
        <end position="339"/>
    </location>
</feature>
<dbReference type="PROSITE" id="PS50217">
    <property type="entry name" value="BZIP"/>
    <property type="match status" value="1"/>
</dbReference>